<dbReference type="EMBL" id="GIIL01005016">
    <property type="protein sequence ID" value="NOV48742.1"/>
    <property type="molecule type" value="Transcribed_RNA"/>
</dbReference>
<evidence type="ECO:0000313" key="6">
    <source>
        <dbReference type="EMBL" id="NOV48742.1"/>
    </source>
</evidence>
<dbReference type="PANTHER" id="PTHR12378:SF7">
    <property type="entry name" value="DESUMOYLATING ISOPEPTIDASE 1"/>
    <property type="match status" value="1"/>
</dbReference>
<organism evidence="6">
    <name type="scientific">Xenopsylla cheopis</name>
    <name type="common">Oriental rat flea</name>
    <name type="synonym">Pulex cheopis</name>
    <dbReference type="NCBI Taxonomy" id="163159"/>
    <lineage>
        <taxon>Eukaryota</taxon>
        <taxon>Metazoa</taxon>
        <taxon>Ecdysozoa</taxon>
        <taxon>Arthropoda</taxon>
        <taxon>Hexapoda</taxon>
        <taxon>Insecta</taxon>
        <taxon>Pterygota</taxon>
        <taxon>Neoptera</taxon>
        <taxon>Endopterygota</taxon>
        <taxon>Siphonaptera</taxon>
        <taxon>Pulicidae</taxon>
        <taxon>Xenopsyllinae</taxon>
        <taxon>Xenopsylla</taxon>
    </lineage>
</organism>
<keyword evidence="2" id="KW-0645">Protease</keyword>
<dbReference type="Gene3D" id="1.25.10.10">
    <property type="entry name" value="Leucine-rich Repeat Variant"/>
    <property type="match status" value="1"/>
</dbReference>
<evidence type="ECO:0000259" key="5">
    <source>
        <dbReference type="PROSITE" id="PS51858"/>
    </source>
</evidence>
<protein>
    <submittedName>
        <fullName evidence="6">Putative muscle system process</fullName>
    </submittedName>
</protein>
<dbReference type="PANTHER" id="PTHR12378">
    <property type="entry name" value="DESUMOYLATING ISOPEPTIDASE"/>
    <property type="match status" value="1"/>
</dbReference>
<name>A0A6M2DRE0_XENCH</name>
<reference evidence="6" key="1">
    <citation type="submission" date="2020-03" db="EMBL/GenBank/DDBJ databases">
        <title>Transcriptomic Profiling of the Digestive Tract of the Rat Flea, Xenopsylla cheopis, Following Blood Feeding and Infection with Yersinia pestis.</title>
        <authorList>
            <person name="Bland D.M."/>
            <person name="Martens C.A."/>
            <person name="Virtaneva K."/>
            <person name="Kanakabandi K."/>
            <person name="Long D."/>
            <person name="Rosenke R."/>
            <person name="Saturday G.A."/>
            <person name="Hoyt F.H."/>
            <person name="Bruno D.P."/>
            <person name="Ribeiro J.M.C."/>
            <person name="Hinnebusch J."/>
        </authorList>
    </citation>
    <scope>NUCLEOTIDE SEQUENCE</scope>
</reference>
<dbReference type="InterPro" id="IPR042266">
    <property type="entry name" value="PPPDE_sf"/>
</dbReference>
<accession>A0A6M2DRE0</accession>
<dbReference type="Gene3D" id="3.90.1720.30">
    <property type="entry name" value="PPPDE domains"/>
    <property type="match status" value="1"/>
</dbReference>
<feature type="compositionally biased region" description="Basic and acidic residues" evidence="4">
    <location>
        <begin position="261"/>
        <end position="278"/>
    </location>
</feature>
<evidence type="ECO:0000256" key="4">
    <source>
        <dbReference type="SAM" id="MobiDB-lite"/>
    </source>
</evidence>
<dbReference type="InterPro" id="IPR011989">
    <property type="entry name" value="ARM-like"/>
</dbReference>
<dbReference type="InterPro" id="IPR008580">
    <property type="entry name" value="PPPDE_dom"/>
</dbReference>
<feature type="region of interest" description="Disordered" evidence="4">
    <location>
        <begin position="208"/>
        <end position="278"/>
    </location>
</feature>
<dbReference type="GO" id="GO:0008233">
    <property type="term" value="F:peptidase activity"/>
    <property type="evidence" value="ECO:0007669"/>
    <property type="project" value="UniProtKB-KW"/>
</dbReference>
<dbReference type="GO" id="GO:0070646">
    <property type="term" value="P:protein modification by small protein removal"/>
    <property type="evidence" value="ECO:0007669"/>
    <property type="project" value="TreeGrafter"/>
</dbReference>
<dbReference type="GO" id="GO:0006508">
    <property type="term" value="P:proteolysis"/>
    <property type="evidence" value="ECO:0007669"/>
    <property type="project" value="UniProtKB-KW"/>
</dbReference>
<comment type="similarity">
    <text evidence="1">Belongs to the DeSI family.</text>
</comment>
<dbReference type="Pfam" id="PF05903">
    <property type="entry name" value="Peptidase_C97"/>
    <property type="match status" value="1"/>
</dbReference>
<evidence type="ECO:0000256" key="2">
    <source>
        <dbReference type="ARBA" id="ARBA00022670"/>
    </source>
</evidence>
<proteinExistence type="inferred from homology"/>
<dbReference type="AlphaFoldDB" id="A0A6M2DRE0"/>
<dbReference type="PROSITE" id="PS51858">
    <property type="entry name" value="PPPDE"/>
    <property type="match status" value="1"/>
</dbReference>
<evidence type="ECO:0000256" key="3">
    <source>
        <dbReference type="ARBA" id="ARBA00022801"/>
    </source>
</evidence>
<evidence type="ECO:0000256" key="1">
    <source>
        <dbReference type="ARBA" id="ARBA00008140"/>
    </source>
</evidence>
<feature type="domain" description="PPPDE" evidence="5">
    <location>
        <begin position="8"/>
        <end position="150"/>
    </location>
</feature>
<dbReference type="SMART" id="SM01179">
    <property type="entry name" value="DUF862"/>
    <property type="match status" value="1"/>
</dbReference>
<keyword evidence="3" id="KW-0378">Hydrolase</keyword>
<sequence>MSESSDNSTVELYVYDLTKGVATILSPTILGHKIDGVWHTAIVVYGREYFFGVGGIQTCVPGSTVLGNPQQVVPIGSTKVPYSVFLDYVLQLGDTTFKSSDYDLFKHNCNIFSDNLAQFLCGANVPKYILDLPKEVLSTTVGSTLRPILETLARGPNIETIENNRLTIEEREHSPDFIELNTEIEEARLRSFAIERRRRIIRDKLAKNDRKKEKRKQKYQNLYQERETQVNGMSETEVNGAVGENGSEMRSGDGEQLPSERVLEDEANERRQEEERKRLRDPPIVFRDIDVPREFDALVGALADHLSAEEQQSIEELHQYMIENEGSWALSDGFLTFVGRVLNDPAVAPAVRVNMLRLLAAAALKDDVILLLHQDRRDHVMMNFAQEVDRHTPDEQNSLALFLCNMFENLSSSEWLLYISEWDYKGQPISNIRGTTKVAVHCLLAAQPELQDLGTAIIHNMACKEVKTVVFDDVAVELTMAILQFFNSKPIEEYLFRCMKALAKFCQISGQEVPQLIQMIGPSPANFKGQSERVDELILQISKKLR</sequence>